<proteinExistence type="predicted"/>
<organism evidence="1">
    <name type="scientific">Pseudomonas putida</name>
    <name type="common">Arthrobacter siderocapsulatus</name>
    <dbReference type="NCBI Taxonomy" id="303"/>
    <lineage>
        <taxon>Bacteria</taxon>
        <taxon>Pseudomonadati</taxon>
        <taxon>Pseudomonadota</taxon>
        <taxon>Gammaproteobacteria</taxon>
        <taxon>Pseudomonadales</taxon>
        <taxon>Pseudomonadaceae</taxon>
        <taxon>Pseudomonas</taxon>
    </lineage>
</organism>
<reference evidence="1" key="1">
    <citation type="journal article" date="2015" name="Appl. Environ. Microbiol.">
        <title>HipH Catalyzes the Hydroxylation of 4-Hydroxyisophthalate to Protocatechuate in 2,4-Xylenol Catabolism by Pseudomonas putida NCIMB 9866.</title>
        <authorList>
            <person name="Chao H.J."/>
            <person name="Chen Y.F."/>
            <person name="Fang T."/>
            <person name="Xu Y."/>
            <person name="Huang W.E."/>
            <person name="Zhou N.Y."/>
        </authorList>
    </citation>
    <scope>NUCLEOTIDE SEQUENCE</scope>
    <source>
        <strain evidence="1">NCIMB 9866</strain>
    </source>
</reference>
<dbReference type="AlphaFoldDB" id="A0A0S2PIA0"/>
<protein>
    <submittedName>
        <fullName evidence="1">CypX</fullName>
    </submittedName>
</protein>
<dbReference type="EMBL" id="KT428599">
    <property type="protein sequence ID" value="ALP00405.1"/>
    <property type="molecule type" value="Genomic_DNA"/>
</dbReference>
<sequence>MVVICKSSLQDQFKPSGASEVGGRHPRQIGLSAPIPREDFVKLFKCDTKHLPSHHRSQAGMNTAAKTQVPTRLPVEVVSIRIGKLTLVPVGRPVGQAHRVACFHSLAMQLDIPRQRSLESLGRGVEAQRLLDRIRQQIRVLHATRQGFGMVGQVHCHQTHECAHRLGASHDEHRGGHDHLAFVQSITVDLGDAELRNQIILWTRASLFDDGDSKLVDPLERALVFLRLAFDHGIGLNAQHRLSAKMVLIGWGQTDDQRQRLHRHFGRKLTVEVKPLSAFERPDRRACNLPQLFVQASKIAPRERMLHESSQAVMARWIGGTQRRASATGQLGQEVALEGRVGLPIAGCGDHVRIPGQHPDLPSFAPVAGVVVPELLVQGKRVRVDDGVVGVKHKHAMSPDEQAIVGCLDCTLWTTGAL</sequence>
<evidence type="ECO:0000313" key="1">
    <source>
        <dbReference type="EMBL" id="ALP00405.1"/>
    </source>
</evidence>
<gene>
    <name evidence="1" type="primary">cypX</name>
</gene>
<name>A0A0S2PIA0_PSEPU</name>
<reference evidence="1" key="2">
    <citation type="submission" date="2015-08" db="EMBL/GenBank/DDBJ databases">
        <authorList>
            <person name="Babu N.S."/>
            <person name="Beckwith C.J."/>
            <person name="Beseler K.G."/>
            <person name="Brison A."/>
            <person name="Carone J.V."/>
            <person name="Caskin T.P."/>
            <person name="Diamond M."/>
            <person name="Durham M.E."/>
            <person name="Foxe J.M."/>
            <person name="Go M."/>
            <person name="Henderson B.A."/>
            <person name="Jones I.B."/>
            <person name="McGettigan J.A."/>
            <person name="Micheletti S.J."/>
            <person name="Nasrallah M.E."/>
            <person name="Ortiz D."/>
            <person name="Piller C.R."/>
            <person name="Privatt S.R."/>
            <person name="Schneider S.L."/>
            <person name="Sharp S."/>
            <person name="Smith T.C."/>
            <person name="Stanton J.D."/>
            <person name="Ullery H.E."/>
            <person name="Wilson R.J."/>
            <person name="Serrano M.G."/>
            <person name="Buck G."/>
            <person name="Lee V."/>
            <person name="Wang Y."/>
            <person name="Carvalho R."/>
            <person name="Voegtly L."/>
            <person name="Shi R."/>
            <person name="Duckworth R."/>
            <person name="Johnson A."/>
            <person name="Loviza R."/>
            <person name="Walstead R."/>
            <person name="Shah Z."/>
            <person name="Kiflezghi M."/>
            <person name="Wade K."/>
            <person name="Ball S.L."/>
            <person name="Bradley K.W."/>
            <person name="Asai D.J."/>
            <person name="Bowman C.A."/>
            <person name="Russell D.A."/>
            <person name="Pope W.H."/>
            <person name="Jacobs-Sera D."/>
            <person name="Hendrix R.W."/>
            <person name="Hatfull G.F."/>
        </authorList>
    </citation>
    <scope>NUCLEOTIDE SEQUENCE</scope>
    <source>
        <strain evidence="1">NCIMB 9866</strain>
    </source>
</reference>
<accession>A0A0S2PIA0</accession>